<sequence length="132" mass="15418">MKGDRFFKVLVYILVLNIVFYLVYYITNEEAKSIKLSDLRNAEDWFLFIWLFGIPVLLDFLIVGLPISYGFSKYQLSRKTYVLLFFALIVEFLLTSLLYGNEPALTKVGLSIILFIPLIISFKTHLNYTNKN</sequence>
<feature type="transmembrane region" description="Helical" evidence="1">
    <location>
        <begin position="81"/>
        <end position="99"/>
    </location>
</feature>
<dbReference type="GeneID" id="95430435"/>
<feature type="transmembrane region" description="Helical" evidence="1">
    <location>
        <begin position="9"/>
        <end position="27"/>
    </location>
</feature>
<comment type="caution">
    <text evidence="2">The sequence shown here is derived from an EMBL/GenBank/DDBJ whole genome shotgun (WGS) entry which is preliminary data.</text>
</comment>
<dbReference type="EMBL" id="ACHA02000001">
    <property type="protein sequence ID" value="EFK60117.1"/>
    <property type="molecule type" value="Genomic_DNA"/>
</dbReference>
<evidence type="ECO:0000256" key="1">
    <source>
        <dbReference type="SAM" id="Phobius"/>
    </source>
</evidence>
<keyword evidence="3" id="KW-1185">Reference proteome</keyword>
<keyword evidence="1" id="KW-1133">Transmembrane helix</keyword>
<organism evidence="2 3">
    <name type="scientific">Sphingobacterium spiritivorum ATCC 33861</name>
    <dbReference type="NCBI Taxonomy" id="525373"/>
    <lineage>
        <taxon>Bacteria</taxon>
        <taxon>Pseudomonadati</taxon>
        <taxon>Bacteroidota</taxon>
        <taxon>Sphingobacteriia</taxon>
        <taxon>Sphingobacteriales</taxon>
        <taxon>Sphingobacteriaceae</taxon>
        <taxon>Sphingobacterium</taxon>
    </lineage>
</organism>
<proteinExistence type="predicted"/>
<keyword evidence="1" id="KW-0812">Transmembrane</keyword>
<feature type="transmembrane region" description="Helical" evidence="1">
    <location>
        <begin position="47"/>
        <end position="69"/>
    </location>
</feature>
<dbReference type="Proteomes" id="UP000006258">
    <property type="component" value="Unassembled WGS sequence"/>
</dbReference>
<keyword evidence="1" id="KW-0472">Membrane</keyword>
<dbReference type="HOGENOM" id="CLU_1915766_0_0_10"/>
<dbReference type="AlphaFoldDB" id="D7VGE2"/>
<dbReference type="RefSeq" id="WP_003001972.1">
    <property type="nucleotide sequence ID" value="NZ_GL379778.1"/>
</dbReference>
<gene>
    <name evidence="2" type="ORF">HMPREF0766_10061</name>
</gene>
<protein>
    <submittedName>
        <fullName evidence="2">Uncharacterized protein</fullName>
    </submittedName>
</protein>
<dbReference type="OrthoDB" id="9982063at2"/>
<evidence type="ECO:0000313" key="3">
    <source>
        <dbReference type="Proteomes" id="UP000006258"/>
    </source>
</evidence>
<dbReference type="STRING" id="525373.HMPREF0766_10061"/>
<evidence type="ECO:0000313" key="2">
    <source>
        <dbReference type="EMBL" id="EFK60117.1"/>
    </source>
</evidence>
<accession>D7VGE2</accession>
<feature type="transmembrane region" description="Helical" evidence="1">
    <location>
        <begin position="105"/>
        <end position="122"/>
    </location>
</feature>
<reference evidence="2" key="1">
    <citation type="submission" date="2010-07" db="EMBL/GenBank/DDBJ databases">
        <authorList>
            <person name="Muzny D."/>
            <person name="Qin X."/>
            <person name="Buhay C."/>
            <person name="Dugan-Rocha S."/>
            <person name="Ding Y."/>
            <person name="Chen G."/>
            <person name="Hawes A."/>
            <person name="Holder M."/>
            <person name="Jhangiani S."/>
            <person name="Johnson A."/>
            <person name="Khan Z."/>
            <person name="Li Z."/>
            <person name="Liu W."/>
            <person name="Liu X."/>
            <person name="Perez L."/>
            <person name="Shen H."/>
            <person name="Wang Q."/>
            <person name="Watt J."/>
            <person name="Xi L."/>
            <person name="Xin Y."/>
            <person name="Zhou J."/>
            <person name="Deng J."/>
            <person name="Jiang H."/>
            <person name="Liu Y."/>
            <person name="Qu J."/>
            <person name="Song X.-Z."/>
            <person name="Zhang L."/>
            <person name="Villasana D."/>
            <person name="Johnson A."/>
            <person name="Liu J."/>
            <person name="Liyanage D."/>
            <person name="Lorensuhewa L."/>
            <person name="Robinson T."/>
            <person name="Song A."/>
            <person name="Song B.-B."/>
            <person name="Dinh H."/>
            <person name="Thornton R."/>
            <person name="Coyle M."/>
            <person name="Francisco L."/>
            <person name="Jackson L."/>
            <person name="Javaid M."/>
            <person name="Korchina V."/>
            <person name="Kovar C."/>
            <person name="Mata R."/>
            <person name="Mathew T."/>
            <person name="Ngo R."/>
            <person name="Nguyen L."/>
            <person name="Nguyen N."/>
            <person name="Okwuonu G."/>
            <person name="Ongeri F."/>
            <person name="Pham C."/>
            <person name="Simmons D."/>
            <person name="Wilczek-Boney K."/>
            <person name="Hale W."/>
            <person name="Jakkamsetti A."/>
            <person name="Pham P."/>
            <person name="Ruth R."/>
            <person name="San Lucas F."/>
            <person name="Warren J."/>
            <person name="Zhang J."/>
            <person name="Zhao Z."/>
            <person name="Zhou C."/>
            <person name="Zhu D."/>
            <person name="Lee S."/>
            <person name="Bess C."/>
            <person name="Blankenburg K."/>
            <person name="Forbes L."/>
            <person name="Fu Q."/>
            <person name="Gubbala S."/>
            <person name="Hirani K."/>
            <person name="Jayaseelan J.C."/>
            <person name="Lara F."/>
            <person name="Munidasa M."/>
            <person name="Palculict T."/>
            <person name="Patil S."/>
            <person name="Pu L.-L."/>
            <person name="Saada N."/>
            <person name="Tang L."/>
            <person name="Weissenberger G."/>
            <person name="Zhu Y."/>
            <person name="Hemphill L."/>
            <person name="Shang Y."/>
            <person name="Youmans B."/>
            <person name="Ayvaz T."/>
            <person name="Ross M."/>
            <person name="Santibanez J."/>
            <person name="Aqrawi P."/>
            <person name="Gross S."/>
            <person name="Joshi V."/>
            <person name="Fowler G."/>
            <person name="Nazareth L."/>
            <person name="Reid J."/>
            <person name="Worley K."/>
            <person name="Petrosino J."/>
            <person name="Highlander S."/>
            <person name="Gibbs R."/>
        </authorList>
    </citation>
    <scope>NUCLEOTIDE SEQUENCE [LARGE SCALE GENOMIC DNA]</scope>
    <source>
        <strain evidence="2">ATCC 33861</strain>
    </source>
</reference>
<name>D7VGE2_SPHSI</name>